<gene>
    <name evidence="1" type="ORF">GWO63_005715</name>
</gene>
<accession>A0ABS1Y5X7</accession>
<sequence>MSLSDFSQLAPGVTIACRDEHWLVSNVTRTTDGFRIRARGVSDYVRDTTATFFTALDDSTVFNPANVTVAPDELRIFGTLACGWSRRCAARRCRCTKNSWRWPRRCWRTPLDYQLSAVKSALSDEHL</sequence>
<dbReference type="Proteomes" id="UP001518680">
    <property type="component" value="Unassembled WGS sequence"/>
</dbReference>
<organism evidence="1 2">
    <name type="scientific">Corynebacterium macginleyi</name>
    <dbReference type="NCBI Taxonomy" id="38290"/>
    <lineage>
        <taxon>Bacteria</taxon>
        <taxon>Bacillati</taxon>
        <taxon>Actinomycetota</taxon>
        <taxon>Actinomycetes</taxon>
        <taxon>Mycobacteriales</taxon>
        <taxon>Corynebacteriaceae</taxon>
        <taxon>Corynebacterium</taxon>
    </lineage>
</organism>
<reference evidence="1 2" key="1">
    <citation type="submission" date="2021-01" db="EMBL/GenBank/DDBJ databases">
        <title>Complete genome sequences of Corynebacterium macginleyi strains isolated from infectious keratitis.</title>
        <authorList>
            <person name="Sagerfors S."/>
            <person name="Poehlein A."/>
            <person name="Soderquist B."/>
            <person name="Bruggemann H."/>
        </authorList>
    </citation>
    <scope>NUCLEOTIDE SEQUENCE [LARGE SCALE GENOMIC DNA]</scope>
    <source>
        <strain evidence="1 2">12T220</strain>
    </source>
</reference>
<protein>
    <submittedName>
        <fullName evidence="1">Uncharacterized protein</fullName>
    </submittedName>
</protein>
<proteinExistence type="predicted"/>
<dbReference type="RefSeq" id="WP_147444074.1">
    <property type="nucleotide sequence ID" value="NZ_CP068291.1"/>
</dbReference>
<evidence type="ECO:0000313" key="2">
    <source>
        <dbReference type="Proteomes" id="UP001518680"/>
    </source>
</evidence>
<evidence type="ECO:0000313" key="1">
    <source>
        <dbReference type="EMBL" id="MBM0243772.1"/>
    </source>
</evidence>
<keyword evidence="2" id="KW-1185">Reference proteome</keyword>
<name>A0ABS1Y5X7_9CORY</name>
<dbReference type="EMBL" id="JAACBX020000001">
    <property type="protein sequence ID" value="MBM0243772.1"/>
    <property type="molecule type" value="Genomic_DNA"/>
</dbReference>
<comment type="caution">
    <text evidence="1">The sequence shown here is derived from an EMBL/GenBank/DDBJ whole genome shotgun (WGS) entry which is preliminary data.</text>
</comment>